<proteinExistence type="predicted"/>
<dbReference type="Proteomes" id="UP001190700">
    <property type="component" value="Unassembled WGS sequence"/>
</dbReference>
<dbReference type="SUPFAM" id="SSF55811">
    <property type="entry name" value="Nudix"/>
    <property type="match status" value="1"/>
</dbReference>
<reference evidence="1 2" key="1">
    <citation type="journal article" date="2015" name="Genome Biol. Evol.">
        <title>Comparative Genomics of a Bacterivorous Green Alga Reveals Evolutionary Causalities and Consequences of Phago-Mixotrophic Mode of Nutrition.</title>
        <authorList>
            <person name="Burns J.A."/>
            <person name="Paasch A."/>
            <person name="Narechania A."/>
            <person name="Kim E."/>
        </authorList>
    </citation>
    <scope>NUCLEOTIDE SEQUENCE [LARGE SCALE GENOMIC DNA]</scope>
    <source>
        <strain evidence="1 2">PLY_AMNH</strain>
    </source>
</reference>
<keyword evidence="2" id="KW-1185">Reference proteome</keyword>
<accession>A0AAE0GPT4</accession>
<evidence type="ECO:0000313" key="1">
    <source>
        <dbReference type="EMBL" id="KAK3282134.1"/>
    </source>
</evidence>
<evidence type="ECO:0000313" key="2">
    <source>
        <dbReference type="Proteomes" id="UP001190700"/>
    </source>
</evidence>
<dbReference type="AlphaFoldDB" id="A0AAE0GPT4"/>
<sequence>MKTCPGTWSPVGEHSHPLERYRDTAARGLKEEIYVESPELQPIWKDAIFIHIRYGDGRVDYQWTKFFFCRLMTNNVTSFSRESSSVTFVPLNGMRTFITTRTHGGICDSMVKFEVRFTGDTAFRKMTYGDLLVNAFDRVDSIMEQDNEQNNVSTVNNV</sequence>
<protein>
    <submittedName>
        <fullName evidence="1">Uncharacterized protein</fullName>
    </submittedName>
</protein>
<dbReference type="InterPro" id="IPR015797">
    <property type="entry name" value="NUDIX_hydrolase-like_dom_sf"/>
</dbReference>
<dbReference type="EMBL" id="LGRX02003525">
    <property type="protein sequence ID" value="KAK3282134.1"/>
    <property type="molecule type" value="Genomic_DNA"/>
</dbReference>
<name>A0AAE0GPT4_9CHLO</name>
<comment type="caution">
    <text evidence="1">The sequence shown here is derived from an EMBL/GenBank/DDBJ whole genome shotgun (WGS) entry which is preliminary data.</text>
</comment>
<gene>
    <name evidence="1" type="ORF">CYMTET_10108</name>
</gene>
<dbReference type="Gene3D" id="3.90.79.10">
    <property type="entry name" value="Nucleoside Triphosphate Pyrophosphohydrolase"/>
    <property type="match status" value="1"/>
</dbReference>
<organism evidence="1 2">
    <name type="scientific">Cymbomonas tetramitiformis</name>
    <dbReference type="NCBI Taxonomy" id="36881"/>
    <lineage>
        <taxon>Eukaryota</taxon>
        <taxon>Viridiplantae</taxon>
        <taxon>Chlorophyta</taxon>
        <taxon>Pyramimonadophyceae</taxon>
        <taxon>Pyramimonadales</taxon>
        <taxon>Pyramimonadaceae</taxon>
        <taxon>Cymbomonas</taxon>
    </lineage>
</organism>